<dbReference type="eggNOG" id="KOG3582">
    <property type="taxonomic scope" value="Eukaryota"/>
</dbReference>
<dbReference type="GO" id="GO:0046983">
    <property type="term" value="F:protein dimerization activity"/>
    <property type="evidence" value="ECO:0007669"/>
    <property type="project" value="InterPro"/>
</dbReference>
<dbReference type="OrthoDB" id="5778525at2759"/>
<dbReference type="InterPro" id="IPR036638">
    <property type="entry name" value="HLH_DNA-bd_sf"/>
</dbReference>
<proteinExistence type="predicted"/>
<keyword evidence="3" id="KW-0238">DNA-binding</keyword>
<protein>
    <recommendedName>
        <fullName evidence="7">BHLH domain-containing protein</fullName>
    </recommendedName>
</protein>
<dbReference type="SUPFAM" id="SSF47459">
    <property type="entry name" value="HLH, helix-loop-helix DNA-binding domain"/>
    <property type="match status" value="1"/>
</dbReference>
<keyword evidence="4" id="KW-0804">Transcription</keyword>
<dbReference type="PROSITE" id="PS50888">
    <property type="entry name" value="BHLH"/>
    <property type="match status" value="1"/>
</dbReference>
<feature type="compositionally biased region" description="Basic and acidic residues" evidence="6">
    <location>
        <begin position="31"/>
        <end position="54"/>
    </location>
</feature>
<dbReference type="GeneID" id="8104545"/>
<evidence type="ECO:0000256" key="6">
    <source>
        <dbReference type="SAM" id="MobiDB-lite"/>
    </source>
</evidence>
<dbReference type="PANTHER" id="PTHR15741">
    <property type="entry name" value="BASIC HELIX-LOOP-HELIX ZIP TRANSCRIPTION FACTOR"/>
    <property type="match status" value="1"/>
</dbReference>
<feature type="domain" description="BHLH" evidence="7">
    <location>
        <begin position="41"/>
        <end position="92"/>
    </location>
</feature>
<dbReference type="RefSeq" id="XP_002478312.1">
    <property type="nucleotide sequence ID" value="XM_002478267.1"/>
</dbReference>
<dbReference type="GO" id="GO:0000981">
    <property type="term" value="F:DNA-binding transcription factor activity, RNA polymerase II-specific"/>
    <property type="evidence" value="ECO:0007669"/>
    <property type="project" value="TreeGrafter"/>
</dbReference>
<dbReference type="Pfam" id="PF00010">
    <property type="entry name" value="HLH"/>
    <property type="match status" value="1"/>
</dbReference>
<dbReference type="GO" id="GO:0000978">
    <property type="term" value="F:RNA polymerase II cis-regulatory region sequence-specific DNA binding"/>
    <property type="evidence" value="ECO:0007669"/>
    <property type="project" value="TreeGrafter"/>
</dbReference>
<dbReference type="InParanoid" id="B8M1X1"/>
<keyword evidence="2" id="KW-0805">Transcription regulation</keyword>
<reference evidence="9" key="1">
    <citation type="journal article" date="2015" name="Genome Announc.">
        <title>Genome sequence of the AIDS-associated pathogen Penicillium marneffei (ATCC18224) and its near taxonomic relative Talaromyces stipitatus (ATCC10500).</title>
        <authorList>
            <person name="Nierman W.C."/>
            <person name="Fedorova-Abrams N.D."/>
            <person name="Andrianopoulos A."/>
        </authorList>
    </citation>
    <scope>NUCLEOTIDE SEQUENCE [LARGE SCALE GENOMIC DNA]</scope>
    <source>
        <strain evidence="9">ATCC 10500 / CBS 375.48 / QM 6759 / NRRL 1006</strain>
    </source>
</reference>
<dbReference type="VEuPathDB" id="FungiDB:TSTA_085800"/>
<dbReference type="Proteomes" id="UP000001745">
    <property type="component" value="Unassembled WGS sequence"/>
</dbReference>
<dbReference type="STRING" id="441959.B8M1X1"/>
<dbReference type="InterPro" id="IPR011598">
    <property type="entry name" value="bHLH_dom"/>
</dbReference>
<dbReference type="GO" id="GO:0005634">
    <property type="term" value="C:nucleus"/>
    <property type="evidence" value="ECO:0007669"/>
    <property type="project" value="UniProtKB-SubCell"/>
</dbReference>
<comment type="subcellular location">
    <subcellularLocation>
        <location evidence="1">Nucleus</location>
    </subcellularLocation>
</comment>
<evidence type="ECO:0000313" key="8">
    <source>
        <dbReference type="EMBL" id="EED21349.1"/>
    </source>
</evidence>
<dbReference type="OMA" id="VDYMRDQ"/>
<dbReference type="PANTHER" id="PTHR15741:SF39">
    <property type="entry name" value="BHLH TRANSCRIPTION FACTOR (EUROFUNG)"/>
    <property type="match status" value="1"/>
</dbReference>
<dbReference type="HOGENOM" id="CLU_126658_3_0_1"/>
<feature type="region of interest" description="Disordered" evidence="6">
    <location>
        <begin position="1"/>
        <end position="54"/>
    </location>
</feature>
<sequence length="110" mass="12272">MSSDTSAHNNDHSRDSVSSNNETPGVGADGNQDKPRLTEQEKKNNHIASEQKRRAAIREGFDRLTELVPGLEGQGRSESVVLKKTLQERRELIAEIERSGGQVDESFRTR</sequence>
<dbReference type="PhylomeDB" id="B8M1X1"/>
<evidence type="ECO:0000256" key="5">
    <source>
        <dbReference type="ARBA" id="ARBA00023242"/>
    </source>
</evidence>
<dbReference type="EMBL" id="EQ962653">
    <property type="protein sequence ID" value="EED21349.1"/>
    <property type="molecule type" value="Genomic_DNA"/>
</dbReference>
<evidence type="ECO:0000313" key="9">
    <source>
        <dbReference type="Proteomes" id="UP000001745"/>
    </source>
</evidence>
<gene>
    <name evidence="8" type="ORF">TSTA_085800</name>
</gene>
<dbReference type="InterPro" id="IPR052207">
    <property type="entry name" value="Max-like/E-box_TFs"/>
</dbReference>
<organism evidence="8 9">
    <name type="scientific">Talaromyces stipitatus (strain ATCC 10500 / CBS 375.48 / QM 6759 / NRRL 1006)</name>
    <name type="common">Penicillium stipitatum</name>
    <dbReference type="NCBI Taxonomy" id="441959"/>
    <lineage>
        <taxon>Eukaryota</taxon>
        <taxon>Fungi</taxon>
        <taxon>Dikarya</taxon>
        <taxon>Ascomycota</taxon>
        <taxon>Pezizomycotina</taxon>
        <taxon>Eurotiomycetes</taxon>
        <taxon>Eurotiomycetidae</taxon>
        <taxon>Eurotiales</taxon>
        <taxon>Trichocomaceae</taxon>
        <taxon>Talaromyces</taxon>
        <taxon>Talaromyces sect. Talaromyces</taxon>
    </lineage>
</organism>
<accession>B8M1X1</accession>
<name>B8M1X1_TALSN</name>
<evidence type="ECO:0000256" key="3">
    <source>
        <dbReference type="ARBA" id="ARBA00023125"/>
    </source>
</evidence>
<evidence type="ECO:0000256" key="2">
    <source>
        <dbReference type="ARBA" id="ARBA00023015"/>
    </source>
</evidence>
<evidence type="ECO:0000256" key="4">
    <source>
        <dbReference type="ARBA" id="ARBA00023163"/>
    </source>
</evidence>
<evidence type="ECO:0000259" key="7">
    <source>
        <dbReference type="PROSITE" id="PS50888"/>
    </source>
</evidence>
<evidence type="ECO:0000256" key="1">
    <source>
        <dbReference type="ARBA" id="ARBA00004123"/>
    </source>
</evidence>
<dbReference type="AlphaFoldDB" id="B8M1X1"/>
<keyword evidence="5" id="KW-0539">Nucleus</keyword>
<dbReference type="FunCoup" id="B8M1X1">
    <property type="interactions" value="1099"/>
</dbReference>
<dbReference type="Gene3D" id="4.10.280.10">
    <property type="entry name" value="Helix-loop-helix DNA-binding domain"/>
    <property type="match status" value="1"/>
</dbReference>
<keyword evidence="9" id="KW-1185">Reference proteome</keyword>